<evidence type="ECO:0008006" key="4">
    <source>
        <dbReference type="Google" id="ProtNLM"/>
    </source>
</evidence>
<feature type="transmembrane region" description="Helical" evidence="1">
    <location>
        <begin position="128"/>
        <end position="148"/>
    </location>
</feature>
<dbReference type="RefSeq" id="WP_376804685.1">
    <property type="nucleotide sequence ID" value="NZ_JBHTAC010000001.1"/>
</dbReference>
<name>A0ABW2GMK8_9ACTN</name>
<organism evidence="2 3">
    <name type="scientific">Catellatospora aurea</name>
    <dbReference type="NCBI Taxonomy" id="1337874"/>
    <lineage>
        <taxon>Bacteria</taxon>
        <taxon>Bacillati</taxon>
        <taxon>Actinomycetota</taxon>
        <taxon>Actinomycetes</taxon>
        <taxon>Micromonosporales</taxon>
        <taxon>Micromonosporaceae</taxon>
        <taxon>Catellatospora</taxon>
    </lineage>
</organism>
<evidence type="ECO:0000313" key="3">
    <source>
        <dbReference type="Proteomes" id="UP001596392"/>
    </source>
</evidence>
<keyword evidence="3" id="KW-1185">Reference proteome</keyword>
<evidence type="ECO:0000313" key="2">
    <source>
        <dbReference type="EMBL" id="MFC7241229.1"/>
    </source>
</evidence>
<evidence type="ECO:0000256" key="1">
    <source>
        <dbReference type="SAM" id="Phobius"/>
    </source>
</evidence>
<proteinExistence type="predicted"/>
<sequence>MTELIPSYLSSPAPQPDRTYRCQNCGCSPAAEMTFRGHRGLIIMMQFLKERGTYCRTCGLAIFRTMTSRTLVQGWWGWASFIITPFILLMNLFARRKLNRLTEPVPAPDGSSGTPWNPGKPVYQRATIVGLLVPLALVGLVAVAVVAADPANKIGKCVVASGSDVEFVDCGRPNQGMVTKVVDDEDQCPSDTIGVVEETHTRRGRTTSIDIYCLAADPS</sequence>
<dbReference type="Proteomes" id="UP001596392">
    <property type="component" value="Unassembled WGS sequence"/>
</dbReference>
<protein>
    <recommendedName>
        <fullName evidence="4">Toxin-antitoxin system, toxin component</fullName>
    </recommendedName>
</protein>
<comment type="caution">
    <text evidence="2">The sequence shown here is derived from an EMBL/GenBank/DDBJ whole genome shotgun (WGS) entry which is preliminary data.</text>
</comment>
<keyword evidence="1" id="KW-0812">Transmembrane</keyword>
<gene>
    <name evidence="2" type="ORF">ACFQO7_01930</name>
</gene>
<feature type="transmembrane region" description="Helical" evidence="1">
    <location>
        <begin position="75"/>
        <end position="94"/>
    </location>
</feature>
<keyword evidence="1" id="KW-0472">Membrane</keyword>
<dbReference type="EMBL" id="JBHTAC010000001">
    <property type="protein sequence ID" value="MFC7241229.1"/>
    <property type="molecule type" value="Genomic_DNA"/>
</dbReference>
<keyword evidence="1" id="KW-1133">Transmembrane helix</keyword>
<accession>A0ABW2GMK8</accession>
<reference evidence="3" key="1">
    <citation type="journal article" date="2019" name="Int. J. Syst. Evol. Microbiol.">
        <title>The Global Catalogue of Microorganisms (GCM) 10K type strain sequencing project: providing services to taxonomists for standard genome sequencing and annotation.</title>
        <authorList>
            <consortium name="The Broad Institute Genomics Platform"/>
            <consortium name="The Broad Institute Genome Sequencing Center for Infectious Disease"/>
            <person name="Wu L."/>
            <person name="Ma J."/>
        </authorList>
    </citation>
    <scope>NUCLEOTIDE SEQUENCE [LARGE SCALE GENOMIC DNA]</scope>
    <source>
        <strain evidence="3">CGMCC 1.9106</strain>
    </source>
</reference>